<feature type="non-terminal residue" evidence="2">
    <location>
        <position position="1"/>
    </location>
</feature>
<feature type="non-terminal residue" evidence="2">
    <location>
        <position position="155"/>
    </location>
</feature>
<dbReference type="AlphaFoldDB" id="A0A0B7BUJ6"/>
<dbReference type="EMBL" id="HACG01049727">
    <property type="protein sequence ID" value="CEK96592.1"/>
    <property type="molecule type" value="Transcribed_RNA"/>
</dbReference>
<evidence type="ECO:0000256" key="1">
    <source>
        <dbReference type="SAM" id="MobiDB-lite"/>
    </source>
</evidence>
<accession>A0A0B7BUJ6</accession>
<organism evidence="2">
    <name type="scientific">Arion vulgaris</name>
    <dbReference type="NCBI Taxonomy" id="1028688"/>
    <lineage>
        <taxon>Eukaryota</taxon>
        <taxon>Metazoa</taxon>
        <taxon>Spiralia</taxon>
        <taxon>Lophotrochozoa</taxon>
        <taxon>Mollusca</taxon>
        <taxon>Gastropoda</taxon>
        <taxon>Heterobranchia</taxon>
        <taxon>Euthyneura</taxon>
        <taxon>Panpulmonata</taxon>
        <taxon>Eupulmonata</taxon>
        <taxon>Stylommatophora</taxon>
        <taxon>Helicina</taxon>
        <taxon>Arionoidea</taxon>
        <taxon>Arionidae</taxon>
        <taxon>Arion</taxon>
    </lineage>
</organism>
<feature type="region of interest" description="Disordered" evidence="1">
    <location>
        <begin position="1"/>
        <end position="22"/>
    </location>
</feature>
<evidence type="ECO:0000313" key="2">
    <source>
        <dbReference type="EMBL" id="CEK96592.1"/>
    </source>
</evidence>
<protein>
    <submittedName>
        <fullName evidence="2">Uncharacterized protein</fullName>
    </submittedName>
</protein>
<name>A0A0B7BUJ6_9EUPU</name>
<proteinExistence type="predicted"/>
<sequence length="155" mass="17845">DKDKKVPIKTHPTLARSSQRTSNVRSYKCNDFSVLRTPKAHFSVCVMEIGQHDQSVQEIKKLSDQSLHCGTKKKCFTRSRHKPLALLDNNVGSQKHFTAIKEIDKDWVEEIQNIENYVCSRTQRGASDRTPCNRDEEVNVSRTSRLVTLCNRDEE</sequence>
<gene>
    <name evidence="2" type="primary">ORF212644</name>
</gene>
<reference evidence="2" key="1">
    <citation type="submission" date="2014-12" db="EMBL/GenBank/DDBJ databases">
        <title>Insight into the proteome of Arion vulgaris.</title>
        <authorList>
            <person name="Aradska J."/>
            <person name="Bulat T."/>
            <person name="Smidak R."/>
            <person name="Sarate P."/>
            <person name="Gangsoo J."/>
            <person name="Sialana F."/>
            <person name="Bilban M."/>
            <person name="Lubec G."/>
        </authorList>
    </citation>
    <scope>NUCLEOTIDE SEQUENCE</scope>
    <source>
        <tissue evidence="2">Skin</tissue>
    </source>
</reference>